<dbReference type="Pfam" id="PF17863">
    <property type="entry name" value="AAA_lid_2"/>
    <property type="match status" value="1"/>
</dbReference>
<evidence type="ECO:0000256" key="1">
    <source>
        <dbReference type="ARBA" id="ARBA00022741"/>
    </source>
</evidence>
<sequence length="338" mass="37330" precursor="true">MRIVVCGLLTPNPNQIPKNMNTDHLKEVLAQARQEVAKVIIGQHDVVEKALIAIFTGQHALIEGVPGVAKTLLVRTIAHVLGSDFSRIQFTPDLMPADITGTNVFNLQRNEFSLIKGPVFSSFLLADEINRAPAKTQSALLQAMQERTVTIDQTTYPLPVNFAVFATQNPIEYEGTYPLPEAQKDRFMLKIIMKAPDRAEELALAQRSMGKESPESVLNSGAVKAVIKPEDLVELRQQLAGIVMRDELTAYLVDIVRATRQHESILVGAGPRATQSLMMACRAYAAISSRDFVTPDDIKSMAVPVLEHRVILRPEFEIEGLGIPEVIQQILQQIAVPR</sequence>
<dbReference type="Proteomes" id="UP000003688">
    <property type="component" value="Unassembled WGS sequence"/>
</dbReference>
<evidence type="ECO:0000313" key="6">
    <source>
        <dbReference type="Proteomes" id="UP000003688"/>
    </source>
</evidence>
<dbReference type="SMART" id="SM00382">
    <property type="entry name" value="AAA"/>
    <property type="match status" value="1"/>
</dbReference>
<evidence type="ECO:0000256" key="3">
    <source>
        <dbReference type="ARBA" id="ARBA00061607"/>
    </source>
</evidence>
<gene>
    <name evidence="5" type="ORF">Cflav_PD3708</name>
</gene>
<organism evidence="5 6">
    <name type="scientific">Pedosphaera parvula (strain Ellin514)</name>
    <dbReference type="NCBI Taxonomy" id="320771"/>
    <lineage>
        <taxon>Bacteria</taxon>
        <taxon>Pseudomonadati</taxon>
        <taxon>Verrucomicrobiota</taxon>
        <taxon>Pedosphaerae</taxon>
        <taxon>Pedosphaerales</taxon>
        <taxon>Pedosphaeraceae</taxon>
        <taxon>Pedosphaera</taxon>
    </lineage>
</organism>
<dbReference type="FunFam" id="3.40.50.300:FF:000640">
    <property type="entry name" value="MoxR family ATPase"/>
    <property type="match status" value="1"/>
</dbReference>
<reference evidence="5 6" key="1">
    <citation type="journal article" date="2011" name="J. Bacteriol.">
        <title>Genome sequence of 'Pedosphaera parvula' Ellin514, an aerobic Verrucomicrobial isolate from pasture soil.</title>
        <authorList>
            <person name="Kant R."/>
            <person name="van Passel M.W."/>
            <person name="Sangwan P."/>
            <person name="Palva A."/>
            <person name="Lucas S."/>
            <person name="Copeland A."/>
            <person name="Lapidus A."/>
            <person name="Glavina Del Rio T."/>
            <person name="Dalin E."/>
            <person name="Tice H."/>
            <person name="Bruce D."/>
            <person name="Goodwin L."/>
            <person name="Pitluck S."/>
            <person name="Chertkov O."/>
            <person name="Larimer F.W."/>
            <person name="Land M.L."/>
            <person name="Hauser L."/>
            <person name="Brettin T.S."/>
            <person name="Detter J.C."/>
            <person name="Han S."/>
            <person name="de Vos W.M."/>
            <person name="Janssen P.H."/>
            <person name="Smidt H."/>
        </authorList>
    </citation>
    <scope>NUCLEOTIDE SEQUENCE [LARGE SCALE GENOMIC DNA]</scope>
    <source>
        <strain evidence="5 6">Ellin514</strain>
    </source>
</reference>
<dbReference type="EMBL" id="ABOX02000012">
    <property type="protein sequence ID" value="EEF60991.1"/>
    <property type="molecule type" value="Genomic_DNA"/>
</dbReference>
<protein>
    <submittedName>
        <fullName evidence="5">ATPase associated with various cellular activities AAA_3</fullName>
    </submittedName>
</protein>
<evidence type="ECO:0000259" key="4">
    <source>
        <dbReference type="SMART" id="SM00382"/>
    </source>
</evidence>
<dbReference type="STRING" id="320771.Cflav_PD3708"/>
<dbReference type="InterPro" id="IPR050764">
    <property type="entry name" value="CbbQ/NirQ/NorQ/GpvN"/>
</dbReference>
<dbReference type="InterPro" id="IPR011703">
    <property type="entry name" value="ATPase_AAA-3"/>
</dbReference>
<dbReference type="PIRSF" id="PIRSF002849">
    <property type="entry name" value="AAA_ATPase_chaperone_MoxR_prd"/>
    <property type="match status" value="1"/>
</dbReference>
<dbReference type="PANTHER" id="PTHR42759:SF1">
    <property type="entry name" value="MAGNESIUM-CHELATASE SUBUNIT CHLD"/>
    <property type="match status" value="1"/>
</dbReference>
<dbReference type="Pfam" id="PF07726">
    <property type="entry name" value="AAA_3"/>
    <property type="match status" value="1"/>
</dbReference>
<dbReference type="GO" id="GO:0016887">
    <property type="term" value="F:ATP hydrolysis activity"/>
    <property type="evidence" value="ECO:0007669"/>
    <property type="project" value="InterPro"/>
</dbReference>
<feature type="domain" description="AAA+ ATPase" evidence="4">
    <location>
        <begin position="56"/>
        <end position="197"/>
    </location>
</feature>
<dbReference type="InterPro" id="IPR027417">
    <property type="entry name" value="P-loop_NTPase"/>
</dbReference>
<dbReference type="GO" id="GO:0005524">
    <property type="term" value="F:ATP binding"/>
    <property type="evidence" value="ECO:0007669"/>
    <property type="project" value="UniProtKB-KW"/>
</dbReference>
<keyword evidence="6" id="KW-1185">Reference proteome</keyword>
<dbReference type="AlphaFoldDB" id="B9XGE0"/>
<dbReference type="Gene3D" id="3.40.50.300">
    <property type="entry name" value="P-loop containing nucleotide triphosphate hydrolases"/>
    <property type="match status" value="1"/>
</dbReference>
<dbReference type="Gene3D" id="1.10.8.80">
    <property type="entry name" value="Magnesium chelatase subunit I, C-Terminal domain"/>
    <property type="match status" value="1"/>
</dbReference>
<name>B9XGE0_PEDPL</name>
<evidence type="ECO:0000313" key="5">
    <source>
        <dbReference type="EMBL" id="EEF60991.1"/>
    </source>
</evidence>
<dbReference type="InterPro" id="IPR041628">
    <property type="entry name" value="ChlI/MoxR_AAA_lid"/>
</dbReference>
<comment type="caution">
    <text evidence="5">The sequence shown here is derived from an EMBL/GenBank/DDBJ whole genome shotgun (WGS) entry which is preliminary data.</text>
</comment>
<dbReference type="InterPro" id="IPR003593">
    <property type="entry name" value="AAA+_ATPase"/>
</dbReference>
<comment type="similarity">
    <text evidence="3">Belongs to the MoxR family.</text>
</comment>
<dbReference type="CDD" id="cd00009">
    <property type="entry name" value="AAA"/>
    <property type="match status" value="1"/>
</dbReference>
<accession>B9XGE0</accession>
<dbReference type="PANTHER" id="PTHR42759">
    <property type="entry name" value="MOXR FAMILY PROTEIN"/>
    <property type="match status" value="1"/>
</dbReference>
<dbReference type="SUPFAM" id="SSF52540">
    <property type="entry name" value="P-loop containing nucleoside triphosphate hydrolases"/>
    <property type="match status" value="1"/>
</dbReference>
<proteinExistence type="inferred from homology"/>
<evidence type="ECO:0000256" key="2">
    <source>
        <dbReference type="ARBA" id="ARBA00022840"/>
    </source>
</evidence>
<keyword evidence="2" id="KW-0067">ATP-binding</keyword>
<keyword evidence="1" id="KW-0547">Nucleotide-binding</keyword>